<dbReference type="InterPro" id="IPR003680">
    <property type="entry name" value="Flavodoxin_fold"/>
</dbReference>
<dbReference type="InterPro" id="IPR050104">
    <property type="entry name" value="FMN-dep_NADH:Q_OxRdtase_AzoR1"/>
</dbReference>
<reference evidence="8 9" key="1">
    <citation type="submission" date="2019-07" db="EMBL/GenBank/DDBJ databases">
        <authorList>
            <person name="Yang M."/>
            <person name="Zhao D."/>
            <person name="Xiang H."/>
        </authorList>
    </citation>
    <scope>NUCLEOTIDE SEQUENCE [LARGE SCALE GENOMIC DNA]</scope>
    <source>
        <strain evidence="8 9">IM1326</strain>
    </source>
</reference>
<name>A0A552X0G6_9GAMM</name>
<dbReference type="PANTHER" id="PTHR43741:SF4">
    <property type="entry name" value="FMN-DEPENDENT NADH:QUINONE OXIDOREDUCTASE"/>
    <property type="match status" value="1"/>
</dbReference>
<proteinExistence type="inferred from homology"/>
<evidence type="ECO:0000256" key="5">
    <source>
        <dbReference type="ARBA" id="ARBA00048542"/>
    </source>
</evidence>
<evidence type="ECO:0000256" key="1">
    <source>
        <dbReference type="ARBA" id="ARBA00022630"/>
    </source>
</evidence>
<evidence type="ECO:0000313" key="9">
    <source>
        <dbReference type="Proteomes" id="UP000320359"/>
    </source>
</evidence>
<dbReference type="EC" id="1.6.5.-" evidence="6"/>
<comment type="function">
    <text evidence="6">Quinone reductase that provides resistance to thiol-specific stress caused by electrophilic quinones.</text>
</comment>
<dbReference type="RefSeq" id="WP_143236227.1">
    <property type="nucleotide sequence ID" value="NZ_VJWL01000003.1"/>
</dbReference>
<comment type="catalytic activity">
    <reaction evidence="5">
        <text>N,N-dimethyl-1,4-phenylenediamine + anthranilate + 2 NAD(+) = 2-(4-dimethylaminophenyl)diazenylbenzoate + 2 NADH + 2 H(+)</text>
        <dbReference type="Rhea" id="RHEA:55872"/>
        <dbReference type="ChEBI" id="CHEBI:15378"/>
        <dbReference type="ChEBI" id="CHEBI:15783"/>
        <dbReference type="ChEBI" id="CHEBI:16567"/>
        <dbReference type="ChEBI" id="CHEBI:57540"/>
        <dbReference type="ChEBI" id="CHEBI:57945"/>
        <dbReference type="ChEBI" id="CHEBI:71579"/>
        <dbReference type="EC" id="1.7.1.17"/>
    </reaction>
    <physiologicalReaction direction="right-to-left" evidence="5">
        <dbReference type="Rhea" id="RHEA:55874"/>
    </physiologicalReaction>
</comment>
<dbReference type="GO" id="GO:0016652">
    <property type="term" value="F:oxidoreductase activity, acting on NAD(P)H as acceptor"/>
    <property type="evidence" value="ECO:0007669"/>
    <property type="project" value="UniProtKB-UniRule"/>
</dbReference>
<feature type="binding site" evidence="6">
    <location>
        <begin position="15"/>
        <end position="17"/>
    </location>
    <ligand>
        <name>FMN</name>
        <dbReference type="ChEBI" id="CHEBI:58210"/>
    </ligand>
</feature>
<dbReference type="Proteomes" id="UP000320359">
    <property type="component" value="Unassembled WGS sequence"/>
</dbReference>
<comment type="caution">
    <text evidence="6">Lacks conserved residue(s) required for the propagation of feature annotation.</text>
</comment>
<dbReference type="HAMAP" id="MF_01216">
    <property type="entry name" value="Azoreductase_type1"/>
    <property type="match status" value="1"/>
</dbReference>
<keyword evidence="3 6" id="KW-0560">Oxidoreductase</keyword>
<dbReference type="Gene3D" id="3.40.50.360">
    <property type="match status" value="1"/>
</dbReference>
<dbReference type="EC" id="1.7.1.17" evidence="6"/>
<comment type="caution">
    <text evidence="8">The sequence shown here is derived from an EMBL/GenBank/DDBJ whole genome shotgun (WGS) entry which is preliminary data.</text>
</comment>
<dbReference type="InterPro" id="IPR023048">
    <property type="entry name" value="NADH:quinone_OxRdtase_FMN_depd"/>
</dbReference>
<comment type="similarity">
    <text evidence="6">Belongs to the azoreductase type 1 family.</text>
</comment>
<dbReference type="EMBL" id="VJWL01000003">
    <property type="protein sequence ID" value="TRW48435.1"/>
    <property type="molecule type" value="Genomic_DNA"/>
</dbReference>
<dbReference type="OrthoDB" id="9787136at2"/>
<evidence type="ECO:0000313" key="8">
    <source>
        <dbReference type="EMBL" id="TRW48435.1"/>
    </source>
</evidence>
<dbReference type="PANTHER" id="PTHR43741">
    <property type="entry name" value="FMN-DEPENDENT NADH-AZOREDUCTASE 1"/>
    <property type="match status" value="1"/>
</dbReference>
<comment type="cofactor">
    <cofactor evidence="6">
        <name>FMN</name>
        <dbReference type="ChEBI" id="CHEBI:58210"/>
    </cofactor>
    <text evidence="6">Binds 1 FMN per subunit.</text>
</comment>
<dbReference type="GO" id="GO:0009055">
    <property type="term" value="F:electron transfer activity"/>
    <property type="evidence" value="ECO:0007669"/>
    <property type="project" value="UniProtKB-UniRule"/>
</dbReference>
<feature type="domain" description="Flavodoxin-like fold" evidence="7">
    <location>
        <begin position="1"/>
        <end position="199"/>
    </location>
</feature>
<organism evidence="8 9">
    <name type="scientific">Aliidiomarina halalkaliphila</name>
    <dbReference type="NCBI Taxonomy" id="2593535"/>
    <lineage>
        <taxon>Bacteria</taxon>
        <taxon>Pseudomonadati</taxon>
        <taxon>Pseudomonadota</taxon>
        <taxon>Gammaproteobacteria</taxon>
        <taxon>Alteromonadales</taxon>
        <taxon>Idiomarinaceae</taxon>
        <taxon>Aliidiomarina</taxon>
    </lineage>
</organism>
<dbReference type="GO" id="GO:0016655">
    <property type="term" value="F:oxidoreductase activity, acting on NAD(P)H, quinone or similar compound as acceptor"/>
    <property type="evidence" value="ECO:0007669"/>
    <property type="project" value="InterPro"/>
</dbReference>
<comment type="catalytic activity">
    <reaction evidence="6">
        <text>2 a quinone + NADH + H(+) = 2 a 1,4-benzosemiquinone + NAD(+)</text>
        <dbReference type="Rhea" id="RHEA:65952"/>
        <dbReference type="ChEBI" id="CHEBI:15378"/>
        <dbReference type="ChEBI" id="CHEBI:57540"/>
        <dbReference type="ChEBI" id="CHEBI:57945"/>
        <dbReference type="ChEBI" id="CHEBI:132124"/>
        <dbReference type="ChEBI" id="CHEBI:134225"/>
    </reaction>
</comment>
<dbReference type="Pfam" id="PF02525">
    <property type="entry name" value="Flavodoxin_2"/>
    <property type="match status" value="1"/>
</dbReference>
<comment type="function">
    <text evidence="6">Also exhibits azoreductase activity. Catalyzes the reductive cleavage of the azo bond in aromatic azo compounds to the corresponding amines.</text>
</comment>
<evidence type="ECO:0000256" key="3">
    <source>
        <dbReference type="ARBA" id="ARBA00023002"/>
    </source>
</evidence>
<evidence type="ECO:0000256" key="2">
    <source>
        <dbReference type="ARBA" id="ARBA00022643"/>
    </source>
</evidence>
<keyword evidence="2 6" id="KW-0288">FMN</keyword>
<keyword evidence="4 6" id="KW-0520">NAD</keyword>
<comment type="subunit">
    <text evidence="6">Homodimer.</text>
</comment>
<keyword evidence="9" id="KW-1185">Reference proteome</keyword>
<feature type="binding site" evidence="6">
    <location>
        <begin position="95"/>
        <end position="98"/>
    </location>
    <ligand>
        <name>FMN</name>
        <dbReference type="ChEBI" id="CHEBI:58210"/>
    </ligand>
</feature>
<evidence type="ECO:0000259" key="7">
    <source>
        <dbReference type="Pfam" id="PF02525"/>
    </source>
</evidence>
<dbReference type="SUPFAM" id="SSF52218">
    <property type="entry name" value="Flavoproteins"/>
    <property type="match status" value="1"/>
</dbReference>
<protein>
    <recommendedName>
        <fullName evidence="6">FMN dependent NADH:quinone oxidoreductase</fullName>
        <ecNumber evidence="6">1.6.5.-</ecNumber>
    </recommendedName>
    <alternativeName>
        <fullName evidence="6">Azo-dye reductase</fullName>
    </alternativeName>
    <alternativeName>
        <fullName evidence="6">FMN-dependent NADH-azo compound oxidoreductase</fullName>
    </alternativeName>
    <alternativeName>
        <fullName evidence="6">FMN-dependent NADH-azoreductase</fullName>
        <ecNumber evidence="6">1.7.1.17</ecNumber>
    </alternativeName>
</protein>
<evidence type="ECO:0000256" key="6">
    <source>
        <dbReference type="HAMAP-Rule" id="MF_01216"/>
    </source>
</evidence>
<keyword evidence="1 6" id="KW-0285">Flavoprotein</keyword>
<sequence>MKILHLESGLFVGQSVSRQLSQKVIERLVAKNPSAQVITRDLVQSPIAHLDAEILMAGATEAANRSERQAIESALTETLLEELFAADVIVIGAPMYNFSIPTQLKAWIDRVAQAGRTFEYTEQGPRGLVKGKRVFLASARGGIYSEGAAAAMEHQESFLTTVLGFMGMTDVTIVRAEGVNLGEEARTNSIAAASDNIQAIDAA</sequence>
<dbReference type="InterPro" id="IPR029039">
    <property type="entry name" value="Flavoprotein-like_sf"/>
</dbReference>
<dbReference type="AlphaFoldDB" id="A0A552X0G6"/>
<gene>
    <name evidence="6" type="primary">azoR</name>
    <name evidence="8" type="ORF">FM042_09705</name>
</gene>
<evidence type="ECO:0000256" key="4">
    <source>
        <dbReference type="ARBA" id="ARBA00023027"/>
    </source>
</evidence>
<accession>A0A552X0G6</accession>
<dbReference type="GO" id="GO:0010181">
    <property type="term" value="F:FMN binding"/>
    <property type="evidence" value="ECO:0007669"/>
    <property type="project" value="UniProtKB-UniRule"/>
</dbReference>